<dbReference type="CDD" id="cd15831">
    <property type="entry name" value="BTAD"/>
    <property type="match status" value="1"/>
</dbReference>
<evidence type="ECO:0000313" key="9">
    <source>
        <dbReference type="EMBL" id="SOC54222.1"/>
    </source>
</evidence>
<dbReference type="SMART" id="SM01043">
    <property type="entry name" value="BTAD"/>
    <property type="match status" value="1"/>
</dbReference>
<dbReference type="SUPFAM" id="SSF50998">
    <property type="entry name" value="Quinoprotein alcohol dehydrogenase-like"/>
    <property type="match status" value="1"/>
</dbReference>
<evidence type="ECO:0000256" key="6">
    <source>
        <dbReference type="PROSITE-ProRule" id="PRU01091"/>
    </source>
</evidence>
<evidence type="ECO:0000313" key="10">
    <source>
        <dbReference type="Proteomes" id="UP000219688"/>
    </source>
</evidence>
<dbReference type="CDD" id="cd01983">
    <property type="entry name" value="SIMIBI"/>
    <property type="match status" value="1"/>
</dbReference>
<sequence length="1604" mass="171843">MAINVLGPLVVTGEGSASLAPRDRVVLGTLVTRLGLEVSVDTLAEALWGEVPPASGSKVVQGCVVRLRRVVGADAIRTGPTGYRLVLPAHEVDARLFERLLADGLEQLAMGAPDRAAYTAQQALDLWRGPPLPELEDWEPGRLEAERLSTLRLQAEELLLEARIASGQHHEVLAEARTRVGEQPLRERRWHILARAQYQAGQQADALTTLRSAREHLVDELGLDPGPELVGLEEAILRHDPSLDLGEAPSPSAESPYPGLVPFDVEDAATFFGREREIGECLTTWTAHGVLAVVGPSGSGKSSLVRAGVASRLADRGYRVVVMTPGTRPQASLRTALGGVGPRDDVVLVVDQAEELVTLCEHEDERRAFVAALCDLAPRVRPVIAVAADRLGELAAFPDLVRLVEPGLHLLTRLEPPALREVVEGPARLAGLLLEPGLVDVLVRDVAEQPGALPMLAHALRQTWQLREGRTLTVSGYQASGGIQGAVAQSAEHVYRDLTAQEQSALRDLLLRLVTPSPDREPVLTRMPRDVVAPDDQRQRIVERLVRARLLTRDQGAVEIAHASLVRAWPRLRRWLADDLQGQLLWHHLTDSSLAWDAAGRPEDELYRGARLAAASEWEHRVAPSLTQVERDYLDAGRTVHQRDLRRLEEEAERQRRSVRRLRVLAAAVAVVALIATLLGTSALRQADRADAEALRARAHELAASSLRALDSDPGLGRTLAVAAAEAGPETPSVQTAAALHQSLATDQVVGRLTLPHAFGRLTADLHPDGDRVAMTSEWPDAGTRFVEVQQLDGRPVATLELPRTVDAASAIFDRTYFTPDGTELAAGVLWNPTHSGRIGPPNDEPPPGLLGVHVYDAETYELAEVVDVGACGGGLLGATRTHVVVYAAASPRCDWTLSKGRDLVLVDRRSGERTVLAEGITNLIGSARLSADGRFVVHEDRAGETREVVVRDLASGDEVARWTGDTLREISPDGAWVLQGLQGWTVREVATGDEVSFGDPSGFAAYADFHPDGQNLTTVAEDGTVSWWDFRTGERLASHRGLRSGSVSVADDGLVGVADAAGIEVAVVDPDRGEGGTRGRVCPVTSDITQMIVRDGGAHTTVRCRDAPSWSHHRTDLATARTTQLDAGRVVWSASGMQWRESVGDLPAGAPAGAVNQLHLEVLTADAGADPVRLGGMCPLLWGETGGIDDGCAPFPEEPFFLDPCVVAFSPDGGLVAAVMCPGSSGGLAVWDTGSGELLHAATLADPDTGGAPTHLVFSPDGSELVVSTESSHVVVLHVDSWEVARRSAAPVLDAWYMPVVGFLGGGDLVAVTNVGAPGGGADATLHVLDRETLVPQHSRQSLHEGTVMDAELSPDGTRVATAASQGLVRLWDTTTLDLVHEIPVGQAVHAVSWLDDGRLILLRDDGTLDTVLTDPSELVAVARGGLTRPLTTSECRTFGFEASCPSLGQLRDGATAAELDGSYLLPRRAEDLHADMRAGVEAEQGATLDERSTEELAALSVEILGEAPGMRLHLEDRSFRVVRDVATSGQVEGAEAHCAGTYTVTGDLLRLDAERGTWCYLGLYLEARFSVEDRDLRLHADGFRGPVFERYLWGDQVLLSVG</sequence>
<reference evidence="10" key="1">
    <citation type="submission" date="2017-08" db="EMBL/GenBank/DDBJ databases">
        <authorList>
            <person name="Varghese N."/>
            <person name="Submissions S."/>
        </authorList>
    </citation>
    <scope>NUCLEOTIDE SEQUENCE [LARGE SCALE GENOMIC DNA]</scope>
    <source>
        <strain evidence="10">USBA17B2</strain>
    </source>
</reference>
<dbReference type="InterPro" id="IPR001867">
    <property type="entry name" value="OmpR/PhoB-type_DNA-bd"/>
</dbReference>
<keyword evidence="7" id="KW-0175">Coiled coil</keyword>
<dbReference type="GO" id="GO:0006355">
    <property type="term" value="P:regulation of DNA-templated transcription"/>
    <property type="evidence" value="ECO:0007669"/>
    <property type="project" value="InterPro"/>
</dbReference>
<dbReference type="GO" id="GO:0003677">
    <property type="term" value="F:DNA binding"/>
    <property type="evidence" value="ECO:0007669"/>
    <property type="project" value="UniProtKB-UniRule"/>
</dbReference>
<dbReference type="RefSeq" id="WP_097187392.1">
    <property type="nucleotide sequence ID" value="NZ_OBQK01000003.1"/>
</dbReference>
<keyword evidence="2" id="KW-0805">Transcription regulation</keyword>
<keyword evidence="4" id="KW-0804">Transcription</keyword>
<feature type="repeat" description="WD" evidence="5">
    <location>
        <begin position="1342"/>
        <end position="1383"/>
    </location>
</feature>
<dbReference type="InterPro" id="IPR011990">
    <property type="entry name" value="TPR-like_helical_dom_sf"/>
</dbReference>
<dbReference type="SMART" id="SM00320">
    <property type="entry name" value="WD40"/>
    <property type="match status" value="3"/>
</dbReference>
<feature type="coiled-coil region" evidence="7">
    <location>
        <begin position="638"/>
        <end position="665"/>
    </location>
</feature>
<dbReference type="SUPFAM" id="SSF48452">
    <property type="entry name" value="TPR-like"/>
    <property type="match status" value="1"/>
</dbReference>
<dbReference type="Pfam" id="PF20703">
    <property type="entry name" value="nSTAND1"/>
    <property type="match status" value="1"/>
</dbReference>
<feature type="DNA-binding region" description="OmpR/PhoB-type" evidence="6">
    <location>
        <begin position="1"/>
        <end position="87"/>
    </location>
</feature>
<dbReference type="PANTHER" id="PTHR35807">
    <property type="entry name" value="TRANSCRIPTIONAL REGULATOR REDD-RELATED"/>
    <property type="match status" value="1"/>
</dbReference>
<dbReference type="Gene3D" id="1.25.40.10">
    <property type="entry name" value="Tetratricopeptide repeat domain"/>
    <property type="match status" value="1"/>
</dbReference>
<dbReference type="PROSITE" id="PS51755">
    <property type="entry name" value="OMPR_PHOB"/>
    <property type="match status" value="1"/>
</dbReference>
<feature type="domain" description="OmpR/PhoB-type" evidence="8">
    <location>
        <begin position="1"/>
        <end position="87"/>
    </location>
</feature>
<dbReference type="InterPro" id="IPR005158">
    <property type="entry name" value="BTAD"/>
</dbReference>
<evidence type="ECO:0000256" key="1">
    <source>
        <dbReference type="ARBA" id="ARBA00005820"/>
    </source>
</evidence>
<evidence type="ECO:0000256" key="4">
    <source>
        <dbReference type="ARBA" id="ARBA00023163"/>
    </source>
</evidence>
<dbReference type="PROSITE" id="PS50082">
    <property type="entry name" value="WD_REPEATS_2"/>
    <property type="match status" value="2"/>
</dbReference>
<accession>A0A285VJG6</accession>
<dbReference type="InterPro" id="IPR015943">
    <property type="entry name" value="WD40/YVTN_repeat-like_dom_sf"/>
</dbReference>
<keyword evidence="5" id="KW-0853">WD repeat</keyword>
<dbReference type="PROSITE" id="PS50294">
    <property type="entry name" value="WD_REPEATS_REGION"/>
    <property type="match status" value="1"/>
</dbReference>
<dbReference type="InterPro" id="IPR049052">
    <property type="entry name" value="nSTAND1"/>
</dbReference>
<evidence type="ECO:0000256" key="5">
    <source>
        <dbReference type="PROSITE-ProRule" id="PRU00221"/>
    </source>
</evidence>
<dbReference type="Gene3D" id="2.130.10.10">
    <property type="entry name" value="YVTN repeat-like/Quinoprotein amine dehydrogenase"/>
    <property type="match status" value="3"/>
</dbReference>
<dbReference type="GO" id="GO:0000160">
    <property type="term" value="P:phosphorelay signal transduction system"/>
    <property type="evidence" value="ECO:0007669"/>
    <property type="project" value="InterPro"/>
</dbReference>
<dbReference type="InterPro" id="IPR051677">
    <property type="entry name" value="AfsR-DnrI-RedD_regulator"/>
</dbReference>
<dbReference type="Pfam" id="PF00400">
    <property type="entry name" value="WD40"/>
    <property type="match status" value="2"/>
</dbReference>
<keyword evidence="3 6" id="KW-0238">DNA-binding</keyword>
<dbReference type="InterPro" id="IPR027417">
    <property type="entry name" value="P-loop_NTPase"/>
</dbReference>
<dbReference type="SUPFAM" id="SSF52540">
    <property type="entry name" value="P-loop containing nucleoside triphosphate hydrolases"/>
    <property type="match status" value="1"/>
</dbReference>
<protein>
    <submittedName>
        <fullName evidence="9">DNA-binding transcriptional activator of the SARP family</fullName>
    </submittedName>
</protein>
<dbReference type="GO" id="GO:0005829">
    <property type="term" value="C:cytosol"/>
    <property type="evidence" value="ECO:0007669"/>
    <property type="project" value="UniProtKB-ARBA"/>
</dbReference>
<dbReference type="InterPro" id="IPR001680">
    <property type="entry name" value="WD40_rpt"/>
</dbReference>
<name>A0A285VJG6_9MICO</name>
<dbReference type="InterPro" id="IPR011047">
    <property type="entry name" value="Quinoprotein_ADH-like_sf"/>
</dbReference>
<feature type="repeat" description="WD" evidence="5">
    <location>
        <begin position="1010"/>
        <end position="1039"/>
    </location>
</feature>
<dbReference type="Proteomes" id="UP000219688">
    <property type="component" value="Unassembled WGS sequence"/>
</dbReference>
<dbReference type="InterPro" id="IPR011048">
    <property type="entry name" value="Haem_d1_sf"/>
</dbReference>
<gene>
    <name evidence="9" type="ORF">SAMN05421879_10315</name>
</gene>
<dbReference type="Pfam" id="PF03704">
    <property type="entry name" value="BTAD"/>
    <property type="match status" value="1"/>
</dbReference>
<dbReference type="InterPro" id="IPR016032">
    <property type="entry name" value="Sig_transdc_resp-reg_C-effctor"/>
</dbReference>
<dbReference type="PANTHER" id="PTHR35807:SF1">
    <property type="entry name" value="TRANSCRIPTIONAL REGULATOR REDD"/>
    <property type="match status" value="1"/>
</dbReference>
<organism evidence="9 10">
    <name type="scientific">Ornithinimicrobium cerasi</name>
    <dbReference type="NCBI Taxonomy" id="2248773"/>
    <lineage>
        <taxon>Bacteria</taxon>
        <taxon>Bacillati</taxon>
        <taxon>Actinomycetota</taxon>
        <taxon>Actinomycetes</taxon>
        <taxon>Micrococcales</taxon>
        <taxon>Ornithinimicrobiaceae</taxon>
        <taxon>Ornithinimicrobium</taxon>
    </lineage>
</organism>
<dbReference type="SUPFAM" id="SSF46894">
    <property type="entry name" value="C-terminal effector domain of the bipartite response regulators"/>
    <property type="match status" value="1"/>
</dbReference>
<dbReference type="SUPFAM" id="SSF51004">
    <property type="entry name" value="C-terminal (heme d1) domain of cytochrome cd1-nitrite reductase"/>
    <property type="match status" value="1"/>
</dbReference>
<evidence type="ECO:0000256" key="3">
    <source>
        <dbReference type="ARBA" id="ARBA00023125"/>
    </source>
</evidence>
<dbReference type="InterPro" id="IPR036388">
    <property type="entry name" value="WH-like_DNA-bd_sf"/>
</dbReference>
<evidence type="ECO:0000259" key="8">
    <source>
        <dbReference type="PROSITE" id="PS51755"/>
    </source>
</evidence>
<dbReference type="EMBL" id="OBQK01000003">
    <property type="protein sequence ID" value="SOC54222.1"/>
    <property type="molecule type" value="Genomic_DNA"/>
</dbReference>
<evidence type="ECO:0000256" key="2">
    <source>
        <dbReference type="ARBA" id="ARBA00023015"/>
    </source>
</evidence>
<dbReference type="Gene3D" id="1.10.10.10">
    <property type="entry name" value="Winged helix-like DNA-binding domain superfamily/Winged helix DNA-binding domain"/>
    <property type="match status" value="1"/>
</dbReference>
<comment type="similarity">
    <text evidence="1">Belongs to the AfsR/DnrI/RedD regulatory family.</text>
</comment>
<keyword evidence="10" id="KW-1185">Reference proteome</keyword>
<evidence type="ECO:0000256" key="7">
    <source>
        <dbReference type="SAM" id="Coils"/>
    </source>
</evidence>
<proteinExistence type="inferred from homology"/>